<evidence type="ECO:0000256" key="2">
    <source>
        <dbReference type="ARBA" id="ARBA00022741"/>
    </source>
</evidence>
<dbReference type="PANTHER" id="PTHR19375">
    <property type="entry name" value="HEAT SHOCK PROTEIN 70KDA"/>
    <property type="match status" value="1"/>
</dbReference>
<comment type="similarity">
    <text evidence="1 5">Belongs to the heat shock protein 70 family.</text>
</comment>
<evidence type="ECO:0000256" key="4">
    <source>
        <dbReference type="ARBA" id="ARBA00023186"/>
    </source>
</evidence>
<dbReference type="Gene3D" id="2.60.34.10">
    <property type="entry name" value="Substrate Binding Domain Of DNAk, Chain A, domain 1"/>
    <property type="match status" value="1"/>
</dbReference>
<dbReference type="FunFam" id="3.90.640.10:FF:000003">
    <property type="entry name" value="Molecular chaperone DnaK"/>
    <property type="match status" value="1"/>
</dbReference>
<evidence type="ECO:0000313" key="6">
    <source>
        <dbReference type="EMBL" id="SMC27803.1"/>
    </source>
</evidence>
<dbReference type="PROSITE" id="PS00329">
    <property type="entry name" value="HSP70_2"/>
    <property type="match status" value="1"/>
</dbReference>
<dbReference type="Pfam" id="PF00012">
    <property type="entry name" value="HSP70"/>
    <property type="match status" value="2"/>
</dbReference>
<evidence type="ECO:0000256" key="1">
    <source>
        <dbReference type="ARBA" id="ARBA00007381"/>
    </source>
</evidence>
<reference evidence="6 7" key="1">
    <citation type="submission" date="2017-04" db="EMBL/GenBank/DDBJ databases">
        <authorList>
            <person name="Afonso C.L."/>
            <person name="Miller P.J."/>
            <person name="Scott M.A."/>
            <person name="Spackman E."/>
            <person name="Goraichik I."/>
            <person name="Dimitrov K.M."/>
            <person name="Suarez D.L."/>
            <person name="Swayne D.E."/>
        </authorList>
    </citation>
    <scope>NUCLEOTIDE SEQUENCE [LARGE SCALE GENOMIC DNA]</scope>
    <source>
        <strain evidence="6 7">DSM 13146</strain>
    </source>
</reference>
<keyword evidence="3 5" id="KW-0067">ATP-binding</keyword>
<dbReference type="PROSITE" id="PS00297">
    <property type="entry name" value="HSP70_1"/>
    <property type="match status" value="1"/>
</dbReference>
<dbReference type="Gene3D" id="3.30.420.40">
    <property type="match status" value="2"/>
</dbReference>
<dbReference type="EMBL" id="FWXF01000024">
    <property type="protein sequence ID" value="SMC27803.1"/>
    <property type="molecule type" value="Genomic_DNA"/>
</dbReference>
<dbReference type="AlphaFoldDB" id="A0A1W1XV30"/>
<dbReference type="Proteomes" id="UP000192783">
    <property type="component" value="Unassembled WGS sequence"/>
</dbReference>
<dbReference type="InterPro" id="IPR043129">
    <property type="entry name" value="ATPase_NBD"/>
</dbReference>
<organism evidence="6 7">
    <name type="scientific">Desulfacinum hydrothermale DSM 13146</name>
    <dbReference type="NCBI Taxonomy" id="1121390"/>
    <lineage>
        <taxon>Bacteria</taxon>
        <taxon>Pseudomonadati</taxon>
        <taxon>Thermodesulfobacteriota</taxon>
        <taxon>Syntrophobacteria</taxon>
        <taxon>Syntrophobacterales</taxon>
        <taxon>Syntrophobacteraceae</taxon>
        <taxon>Desulfacinum</taxon>
    </lineage>
</organism>
<dbReference type="PRINTS" id="PR00301">
    <property type="entry name" value="HEATSHOCK70"/>
</dbReference>
<proteinExistence type="inferred from homology"/>
<keyword evidence="4" id="KW-0143">Chaperone</keyword>
<dbReference type="InterPro" id="IPR018181">
    <property type="entry name" value="Heat_shock_70_CS"/>
</dbReference>
<dbReference type="GO" id="GO:0005524">
    <property type="term" value="F:ATP binding"/>
    <property type="evidence" value="ECO:0007669"/>
    <property type="project" value="UniProtKB-KW"/>
</dbReference>
<protein>
    <submittedName>
        <fullName evidence="6">Molecular chaperone DnaK</fullName>
    </submittedName>
</protein>
<sequence length="575" mass="63683">MKERIICGIDLGTTNSVLAVLRDGRPEAVPMTSGSPILPSVVSLDEARDQFLVGHEAWHRMAAFPEATVRSVKRLMGKAQPILLGKRHFRPEEISAEILRHLITTGSKVLGAPITQAVITVPAYFDDAQRRATVRAGELAGLEVLRIINEPTAAALIYDHLQQEADDPNPYVLVYDLGGGTFDVSVLEIKGEIKEVLASGGDTALGGDDFDERLRELFLRHLRKEYGQNLESDFGLQVRLREIAEKTKIALSEQNYVQVEEAALTMVDGEPIHLRMEVSRAQFEELTADLVQKTTEKVLETLREADLQPEEIAKVILVGGATRMPAVQHELAELFGHKIQHSVDPDLCVALGAAIQAGLIVGEPLGHILLDVTAHSLGVQTIDAIDPVTGEADYFSTIIRRNSRIPVKRSEMYRTIHKNQKAVEVSVYQGESQSCKENTLIGSFIYDLKPAPAHSPISITFAYDREGIVHVTVEQKGYQPPKTVTLDVRRRDTLEENADPERFADAGPVNYVSAKARQLLQSKGLPSDVERRLRDLTHEYEAALGNETSDDLIDRLEDELLEWIEIAEERLEASG</sequence>
<dbReference type="SUPFAM" id="SSF53067">
    <property type="entry name" value="Actin-like ATPase domain"/>
    <property type="match status" value="2"/>
</dbReference>
<dbReference type="GO" id="GO:0140662">
    <property type="term" value="F:ATP-dependent protein folding chaperone"/>
    <property type="evidence" value="ECO:0007669"/>
    <property type="project" value="InterPro"/>
</dbReference>
<dbReference type="STRING" id="1121390.SAMN02746041_03078"/>
<evidence type="ECO:0000256" key="5">
    <source>
        <dbReference type="RuleBase" id="RU003322"/>
    </source>
</evidence>
<accession>A0A1W1XV30</accession>
<dbReference type="Gene3D" id="3.90.640.10">
    <property type="entry name" value="Actin, Chain A, domain 4"/>
    <property type="match status" value="1"/>
</dbReference>
<dbReference type="SUPFAM" id="SSF100920">
    <property type="entry name" value="Heat shock protein 70kD (HSP70), peptide-binding domain"/>
    <property type="match status" value="1"/>
</dbReference>
<keyword evidence="2 5" id="KW-0547">Nucleotide-binding</keyword>
<evidence type="ECO:0000313" key="7">
    <source>
        <dbReference type="Proteomes" id="UP000192783"/>
    </source>
</evidence>
<dbReference type="InterPro" id="IPR013126">
    <property type="entry name" value="Hsp_70_fam"/>
</dbReference>
<dbReference type="InterPro" id="IPR029047">
    <property type="entry name" value="HSP70_peptide-bd_sf"/>
</dbReference>
<dbReference type="FunFam" id="3.30.420.40:FF:000071">
    <property type="entry name" value="Molecular chaperone DnaK"/>
    <property type="match status" value="1"/>
</dbReference>
<name>A0A1W1XV30_9BACT</name>
<keyword evidence="7" id="KW-1185">Reference proteome</keyword>
<gene>
    <name evidence="6" type="ORF">SAMN02746041_03078</name>
</gene>
<dbReference type="RefSeq" id="WP_170920654.1">
    <property type="nucleotide sequence ID" value="NZ_FWXF01000024.1"/>
</dbReference>
<evidence type="ECO:0000256" key="3">
    <source>
        <dbReference type="ARBA" id="ARBA00022840"/>
    </source>
</evidence>